<dbReference type="GO" id="GO:0008610">
    <property type="term" value="P:lipid biosynthetic process"/>
    <property type="evidence" value="ECO:0007669"/>
    <property type="project" value="TreeGrafter"/>
</dbReference>
<dbReference type="EMBL" id="CP051680">
    <property type="protein sequence ID" value="QJD81941.1"/>
    <property type="molecule type" value="Genomic_DNA"/>
</dbReference>
<evidence type="ECO:0000256" key="1">
    <source>
        <dbReference type="ARBA" id="ARBA00007169"/>
    </source>
</evidence>
<sequence length="237" mass="26790">MKLICIPYAGGSATVYYPWKKLIHSSIKVVPLELSGRGERMGQAFYRSIEGDGTDDLYRCVEKELDGSPIALFGHSMGTLFAYELAHRIVRETGQPLAHLFLSGRGAPHTGRSEPWIHELPDSEFQAEVLRLGGTPAELFEHKELSDIYMPILRSDYRLSETYRDTGKPGKLDCGITVMRGTKDSYGRADAEEWSRYVNGDTRIVEFDGGHFFIHEFRQQVLSAIHESLLYTRSSQI</sequence>
<dbReference type="SUPFAM" id="SSF53474">
    <property type="entry name" value="alpha/beta-Hydrolases"/>
    <property type="match status" value="1"/>
</dbReference>
<organism evidence="3 4">
    <name type="scientific">Cohnella herbarum</name>
    <dbReference type="NCBI Taxonomy" id="2728023"/>
    <lineage>
        <taxon>Bacteria</taxon>
        <taxon>Bacillati</taxon>
        <taxon>Bacillota</taxon>
        <taxon>Bacilli</taxon>
        <taxon>Bacillales</taxon>
        <taxon>Paenibacillaceae</taxon>
        <taxon>Cohnella</taxon>
    </lineage>
</organism>
<dbReference type="InterPro" id="IPR012223">
    <property type="entry name" value="TEII"/>
</dbReference>
<dbReference type="InterPro" id="IPR001031">
    <property type="entry name" value="Thioesterase"/>
</dbReference>
<reference evidence="3 4" key="1">
    <citation type="submission" date="2020-04" db="EMBL/GenBank/DDBJ databases">
        <title>Genome sequencing of novel species.</title>
        <authorList>
            <person name="Heo J."/>
            <person name="Kim S.-J."/>
            <person name="Kim J.-S."/>
            <person name="Hong S.-B."/>
            <person name="Kwon S.-W."/>
        </authorList>
    </citation>
    <scope>NUCLEOTIDE SEQUENCE [LARGE SCALE GENOMIC DNA]</scope>
    <source>
        <strain evidence="3 4">MFER-1</strain>
    </source>
</reference>
<dbReference type="PANTHER" id="PTHR11487">
    <property type="entry name" value="THIOESTERASE"/>
    <property type="match status" value="1"/>
</dbReference>
<gene>
    <name evidence="3" type="ORF">HH215_01255</name>
</gene>
<keyword evidence="4" id="KW-1185">Reference proteome</keyword>
<dbReference type="InterPro" id="IPR029058">
    <property type="entry name" value="AB_hydrolase_fold"/>
</dbReference>
<name>A0A7Z2VEX0_9BACL</name>
<dbReference type="PANTHER" id="PTHR11487:SF0">
    <property type="entry name" value="S-ACYL FATTY ACID SYNTHASE THIOESTERASE, MEDIUM CHAIN"/>
    <property type="match status" value="1"/>
</dbReference>
<dbReference type="Pfam" id="PF00975">
    <property type="entry name" value="Thioesterase"/>
    <property type="match status" value="1"/>
</dbReference>
<evidence type="ECO:0000259" key="2">
    <source>
        <dbReference type="Pfam" id="PF00975"/>
    </source>
</evidence>
<comment type="similarity">
    <text evidence="1">Belongs to the thioesterase family.</text>
</comment>
<dbReference type="Proteomes" id="UP000502248">
    <property type="component" value="Chromosome"/>
</dbReference>
<dbReference type="RefSeq" id="WP_169278246.1">
    <property type="nucleotide sequence ID" value="NZ_CP051680.1"/>
</dbReference>
<evidence type="ECO:0000313" key="4">
    <source>
        <dbReference type="Proteomes" id="UP000502248"/>
    </source>
</evidence>
<accession>A0A7Z2VEX0</accession>
<feature type="domain" description="Thioesterase" evidence="2">
    <location>
        <begin position="2"/>
        <end position="228"/>
    </location>
</feature>
<dbReference type="Gene3D" id="3.40.50.1820">
    <property type="entry name" value="alpha/beta hydrolase"/>
    <property type="match status" value="1"/>
</dbReference>
<dbReference type="KEGG" id="cheb:HH215_01255"/>
<dbReference type="AlphaFoldDB" id="A0A7Z2VEX0"/>
<protein>
    <submittedName>
        <fullName evidence="3">Thioesterase</fullName>
    </submittedName>
</protein>
<proteinExistence type="inferred from homology"/>
<evidence type="ECO:0000313" key="3">
    <source>
        <dbReference type="EMBL" id="QJD81941.1"/>
    </source>
</evidence>